<dbReference type="EMBL" id="GBXM01080997">
    <property type="protein sequence ID" value="JAH27580.1"/>
    <property type="molecule type" value="Transcribed_RNA"/>
</dbReference>
<organism evidence="1">
    <name type="scientific">Anguilla anguilla</name>
    <name type="common">European freshwater eel</name>
    <name type="synonym">Muraena anguilla</name>
    <dbReference type="NCBI Taxonomy" id="7936"/>
    <lineage>
        <taxon>Eukaryota</taxon>
        <taxon>Metazoa</taxon>
        <taxon>Chordata</taxon>
        <taxon>Craniata</taxon>
        <taxon>Vertebrata</taxon>
        <taxon>Euteleostomi</taxon>
        <taxon>Actinopterygii</taxon>
        <taxon>Neopterygii</taxon>
        <taxon>Teleostei</taxon>
        <taxon>Anguilliformes</taxon>
        <taxon>Anguillidae</taxon>
        <taxon>Anguilla</taxon>
    </lineage>
</organism>
<reference evidence="1" key="2">
    <citation type="journal article" date="2015" name="Fish Shellfish Immunol.">
        <title>Early steps in the European eel (Anguilla anguilla)-Vibrio vulnificus interaction in the gills: Role of the RtxA13 toxin.</title>
        <authorList>
            <person name="Callol A."/>
            <person name="Pajuelo D."/>
            <person name="Ebbesson L."/>
            <person name="Teles M."/>
            <person name="MacKenzie S."/>
            <person name="Amaro C."/>
        </authorList>
    </citation>
    <scope>NUCLEOTIDE SEQUENCE</scope>
</reference>
<evidence type="ECO:0000313" key="1">
    <source>
        <dbReference type="EMBL" id="JAH27580.1"/>
    </source>
</evidence>
<proteinExistence type="predicted"/>
<reference evidence="1" key="1">
    <citation type="submission" date="2014-11" db="EMBL/GenBank/DDBJ databases">
        <authorList>
            <person name="Amaro Gonzalez C."/>
        </authorList>
    </citation>
    <scope>NUCLEOTIDE SEQUENCE</scope>
</reference>
<protein>
    <submittedName>
        <fullName evidence="1">Uncharacterized protein</fullName>
    </submittedName>
</protein>
<dbReference type="AlphaFoldDB" id="A0A0E9RGI3"/>
<accession>A0A0E9RGI3</accession>
<name>A0A0E9RGI3_ANGAN</name>
<sequence>MTHAEMESLATATKPVSICGMAFKKRKNTAIL</sequence>